<dbReference type="InterPro" id="IPR025631">
    <property type="entry name" value="Porin_10"/>
</dbReference>
<evidence type="ECO:0000313" key="2">
    <source>
        <dbReference type="EMBL" id="HIU38716.1"/>
    </source>
</evidence>
<keyword evidence="1" id="KW-0732">Signal</keyword>
<sequence>MRRYFLICVLIAVSAFGVSAAKKQTLEPSYAWIATQPLGLRAPSTIDTLLYNYHRQFIPSLTSDAYATTGNYGTSGENQIFFERKERSEFIFADVLDPWLHAAEKERYYNTRIPMTLLSYSWGGGRESGQDRLKGTFSGNAGKKIQIGAMLDYLYSKGGYDRQAAKNFTWGFSGSYTGDRYELQTSFSSYNSVNMENGGITDDLYIIDPAQLQGGESSIDAKAIPVNLSSAFSRVKGAQFFMNHRYKVGYYHEERVNDTTVVKTYIPVSSFIWSFDYKKNSHKFINESATDDANFFQNNYLSTTGTEDETRYWRIKNTLGIDLLEGFNKYAKFGISAYVTHEIRRYTQTTDTMLVSAYKPEGLTPFPNFTIEPVTTENLLWVGGQLTKQRGSILTYSATAQFGLIGPVAGDVDVTGQISTKFRLLGDTVRITGEGFFKNTETPFLLKNYISNHFAWKNDFGKIRRLRIGGNIDIPHTGTNFYAGVENLQNYVYFNNDALPTQEGGNIQVLSMTLRQNLKFGIFNWNNAITYQTSSNEMVLPLPKLAVYSNMFISFKIARVLHVNLGVDCNYYTRYYAPAYQPATMAFHTQQEKKLGNYPFMNAYADMKLYKTRFFVMYSHFNRGLFGSNDYFGALHYPMNPSRFQLGVSVDFAN</sequence>
<gene>
    <name evidence="2" type="ORF">IAD18_03495</name>
</gene>
<reference evidence="2" key="2">
    <citation type="journal article" date="2021" name="PeerJ">
        <title>Extensive microbial diversity within the chicken gut microbiome revealed by metagenomics and culture.</title>
        <authorList>
            <person name="Gilroy R."/>
            <person name="Ravi A."/>
            <person name="Getino M."/>
            <person name="Pursley I."/>
            <person name="Horton D.L."/>
            <person name="Alikhan N.F."/>
            <person name="Baker D."/>
            <person name="Gharbi K."/>
            <person name="Hall N."/>
            <person name="Watson M."/>
            <person name="Adriaenssens E.M."/>
            <person name="Foster-Nyarko E."/>
            <person name="Jarju S."/>
            <person name="Secka A."/>
            <person name="Antonio M."/>
            <person name="Oren A."/>
            <person name="Chaudhuri R.R."/>
            <person name="La Ragione R."/>
            <person name="Hildebrand F."/>
            <person name="Pallen M.J."/>
        </authorList>
    </citation>
    <scope>NUCLEOTIDE SEQUENCE</scope>
    <source>
        <strain evidence="2">17073</strain>
    </source>
</reference>
<dbReference type="Pfam" id="PF14121">
    <property type="entry name" value="Porin_10"/>
    <property type="match status" value="1"/>
</dbReference>
<evidence type="ECO:0000256" key="1">
    <source>
        <dbReference type="SAM" id="SignalP"/>
    </source>
</evidence>
<accession>A0A9D1ILC3</accession>
<dbReference type="AlphaFoldDB" id="A0A9D1ILC3"/>
<dbReference type="Proteomes" id="UP000824076">
    <property type="component" value="Unassembled WGS sequence"/>
</dbReference>
<dbReference type="EMBL" id="DVMS01000100">
    <property type="protein sequence ID" value="HIU38716.1"/>
    <property type="molecule type" value="Genomic_DNA"/>
</dbReference>
<evidence type="ECO:0000313" key="3">
    <source>
        <dbReference type="Proteomes" id="UP000824076"/>
    </source>
</evidence>
<name>A0A9D1ILC3_9BACT</name>
<feature type="chain" id="PRO_5039278696" evidence="1">
    <location>
        <begin position="21"/>
        <end position="654"/>
    </location>
</feature>
<feature type="signal peptide" evidence="1">
    <location>
        <begin position="1"/>
        <end position="20"/>
    </location>
</feature>
<protein>
    <submittedName>
        <fullName evidence="2">Porin</fullName>
    </submittedName>
</protein>
<reference evidence="2" key="1">
    <citation type="submission" date="2020-10" db="EMBL/GenBank/DDBJ databases">
        <authorList>
            <person name="Gilroy R."/>
        </authorList>
    </citation>
    <scope>NUCLEOTIDE SEQUENCE</scope>
    <source>
        <strain evidence="2">17073</strain>
    </source>
</reference>
<comment type="caution">
    <text evidence="2">The sequence shown here is derived from an EMBL/GenBank/DDBJ whole genome shotgun (WGS) entry which is preliminary data.</text>
</comment>
<proteinExistence type="predicted"/>
<organism evidence="2 3">
    <name type="scientific">Candidatus Limisoma intestinavium</name>
    <dbReference type="NCBI Taxonomy" id="2840856"/>
    <lineage>
        <taxon>Bacteria</taxon>
        <taxon>Pseudomonadati</taxon>
        <taxon>Bacteroidota</taxon>
        <taxon>Bacteroidia</taxon>
        <taxon>Bacteroidales</taxon>
        <taxon>Candidatus Limisoma</taxon>
    </lineage>
</organism>